<feature type="site" description="Involved in the stabilization of negative charge on the oxyanion by the formation of the oxyanion hole" evidence="8">
    <location>
        <position position="110"/>
    </location>
</feature>
<dbReference type="GO" id="GO:0004042">
    <property type="term" value="F:L-glutamate N-acetyltransferase activity"/>
    <property type="evidence" value="ECO:0007669"/>
    <property type="project" value="UniProtKB-UniRule"/>
</dbReference>
<evidence type="ECO:0000256" key="4">
    <source>
        <dbReference type="ARBA" id="ARBA00022490"/>
    </source>
</evidence>
<dbReference type="PANTHER" id="PTHR23100:SF0">
    <property type="entry name" value="ARGININE BIOSYNTHESIS BIFUNCTIONAL PROTEIN ARGJ, MITOCHONDRIAL"/>
    <property type="match status" value="1"/>
</dbReference>
<dbReference type="EMBL" id="FXBM01000002">
    <property type="protein sequence ID" value="SMH47650.1"/>
    <property type="molecule type" value="Genomic_DNA"/>
</dbReference>
<dbReference type="PANTHER" id="PTHR23100">
    <property type="entry name" value="ARGININE BIOSYNTHESIS BIFUNCTIONAL PROTEIN ARGJ"/>
    <property type="match status" value="1"/>
</dbReference>
<dbReference type="InterPro" id="IPR042195">
    <property type="entry name" value="ArgJ_beta_C"/>
</dbReference>
<dbReference type="NCBIfam" id="TIGR00120">
    <property type="entry name" value="ArgJ"/>
    <property type="match status" value="1"/>
</dbReference>
<keyword evidence="10" id="KW-1185">Reference proteome</keyword>
<dbReference type="EC" id="2.3.1.1" evidence="8"/>
<dbReference type="STRING" id="1891671.SAMN06295885_3018"/>
<evidence type="ECO:0000256" key="8">
    <source>
        <dbReference type="HAMAP-Rule" id="MF_01106"/>
    </source>
</evidence>
<dbReference type="NCBIfam" id="NF003802">
    <property type="entry name" value="PRK05388.1"/>
    <property type="match status" value="1"/>
</dbReference>
<dbReference type="RefSeq" id="WP_085477318.1">
    <property type="nucleotide sequence ID" value="NZ_FXBM01000002.1"/>
</dbReference>
<comment type="subunit">
    <text evidence="3 8">Heterotetramer of two alpha and two beta chains.</text>
</comment>
<keyword evidence="8" id="KW-0055">Arginine biosynthesis</keyword>
<dbReference type="GO" id="GO:0006526">
    <property type="term" value="P:L-arginine biosynthetic process"/>
    <property type="evidence" value="ECO:0007669"/>
    <property type="project" value="UniProtKB-UniRule"/>
</dbReference>
<dbReference type="Pfam" id="PF01960">
    <property type="entry name" value="ArgJ"/>
    <property type="match status" value="1"/>
</dbReference>
<dbReference type="GO" id="GO:0006592">
    <property type="term" value="P:ornithine biosynthetic process"/>
    <property type="evidence" value="ECO:0007669"/>
    <property type="project" value="TreeGrafter"/>
</dbReference>
<dbReference type="InterPro" id="IPR016117">
    <property type="entry name" value="ArgJ-like_dom_sf"/>
</dbReference>
<organism evidence="9 10">
    <name type="scientific">Rathayibacter oskolensis</name>
    <dbReference type="NCBI Taxonomy" id="1891671"/>
    <lineage>
        <taxon>Bacteria</taxon>
        <taxon>Bacillati</taxon>
        <taxon>Actinomycetota</taxon>
        <taxon>Actinomycetes</taxon>
        <taxon>Micrococcales</taxon>
        <taxon>Microbacteriaceae</taxon>
        <taxon>Rathayibacter</taxon>
    </lineage>
</organism>
<feature type="binding site" evidence="8">
    <location>
        <position position="264"/>
    </location>
    <ligand>
        <name>substrate</name>
    </ligand>
</feature>
<feature type="binding site" evidence="8">
    <location>
        <position position="150"/>
    </location>
    <ligand>
        <name>substrate</name>
    </ligand>
</feature>
<comment type="catalytic activity">
    <reaction evidence="8">
        <text>N(2)-acetyl-L-ornithine + L-glutamate = N-acetyl-L-glutamate + L-ornithine</text>
        <dbReference type="Rhea" id="RHEA:15349"/>
        <dbReference type="ChEBI" id="CHEBI:29985"/>
        <dbReference type="ChEBI" id="CHEBI:44337"/>
        <dbReference type="ChEBI" id="CHEBI:46911"/>
        <dbReference type="ChEBI" id="CHEBI:57805"/>
        <dbReference type="EC" id="2.3.1.35"/>
    </reaction>
</comment>
<evidence type="ECO:0000256" key="1">
    <source>
        <dbReference type="ARBA" id="ARBA00004496"/>
    </source>
</evidence>
<evidence type="ECO:0000313" key="9">
    <source>
        <dbReference type="EMBL" id="SMH47650.1"/>
    </source>
</evidence>
<feature type="active site" description="Nucleophile" evidence="8">
    <location>
        <position position="184"/>
    </location>
</feature>
<dbReference type="AlphaFoldDB" id="A0A1X7P9T7"/>
<feature type="chain" id="PRO_5023340072" description="Arginine biosynthesis bifunctional protein ArgJ beta chain" evidence="8">
    <location>
        <begin position="184"/>
        <end position="388"/>
    </location>
</feature>
<evidence type="ECO:0000313" key="10">
    <source>
        <dbReference type="Proteomes" id="UP000193711"/>
    </source>
</evidence>
<accession>A0A1X7P9T7</accession>
<dbReference type="GO" id="GO:0004358">
    <property type="term" value="F:L-glutamate N-acetyltransferase activity, acting on acetyl-L-ornithine as donor"/>
    <property type="evidence" value="ECO:0007669"/>
    <property type="project" value="UniProtKB-UniRule"/>
</dbReference>
<comment type="catalytic activity">
    <reaction evidence="8">
        <text>L-glutamate + acetyl-CoA = N-acetyl-L-glutamate + CoA + H(+)</text>
        <dbReference type="Rhea" id="RHEA:24292"/>
        <dbReference type="ChEBI" id="CHEBI:15378"/>
        <dbReference type="ChEBI" id="CHEBI:29985"/>
        <dbReference type="ChEBI" id="CHEBI:44337"/>
        <dbReference type="ChEBI" id="CHEBI:57287"/>
        <dbReference type="ChEBI" id="CHEBI:57288"/>
        <dbReference type="EC" id="2.3.1.1"/>
    </reaction>
</comment>
<dbReference type="InterPro" id="IPR002813">
    <property type="entry name" value="Arg_biosynth_ArgJ"/>
</dbReference>
<dbReference type="Gene3D" id="3.10.20.340">
    <property type="entry name" value="ArgJ beta chain, C-terminal domain"/>
    <property type="match status" value="1"/>
</dbReference>
<dbReference type="SUPFAM" id="SSF56266">
    <property type="entry name" value="DmpA/ArgJ-like"/>
    <property type="match status" value="1"/>
</dbReference>
<dbReference type="Gene3D" id="3.60.70.12">
    <property type="entry name" value="L-amino peptidase D-ALA esterase/amidase"/>
    <property type="match status" value="1"/>
</dbReference>
<keyword evidence="8" id="KW-0028">Amino-acid biosynthesis</keyword>
<feature type="site" description="Involved in the stabilization of negative charge on the oxyanion by the formation of the oxyanion hole" evidence="8">
    <location>
        <position position="109"/>
    </location>
</feature>
<dbReference type="EC" id="2.3.1.35" evidence="8"/>
<comment type="function">
    <text evidence="8">Catalyzes two activities which are involved in the cyclic version of arginine biosynthesis: the synthesis of N-acetylglutamate from glutamate and acetyl-CoA as the acetyl donor, and of ornithine by transacetylation between N(2)-acetylornithine and glutamate.</text>
</comment>
<evidence type="ECO:0000256" key="7">
    <source>
        <dbReference type="ARBA" id="ARBA00023315"/>
    </source>
</evidence>
<feature type="binding site" evidence="8">
    <location>
        <position position="388"/>
    </location>
    <ligand>
        <name>substrate</name>
    </ligand>
</feature>
<feature type="chain" id="PRO_5023340071" description="Arginine biosynthesis bifunctional protein ArgJ alpha chain" evidence="8">
    <location>
        <begin position="1"/>
        <end position="183"/>
    </location>
</feature>
<evidence type="ECO:0000256" key="2">
    <source>
        <dbReference type="ARBA" id="ARBA00006774"/>
    </source>
</evidence>
<keyword evidence="5 8" id="KW-0808">Transferase</keyword>
<evidence type="ECO:0000256" key="6">
    <source>
        <dbReference type="ARBA" id="ARBA00022813"/>
    </source>
</evidence>
<comment type="similarity">
    <text evidence="2 8">Belongs to the ArgJ family.</text>
</comment>
<comment type="subcellular location">
    <subcellularLocation>
        <location evidence="1 8">Cytoplasm</location>
    </subcellularLocation>
</comment>
<gene>
    <name evidence="8" type="primary">argJ</name>
    <name evidence="9" type="ORF">SAMN06295885_3018</name>
</gene>
<keyword evidence="4 8" id="KW-0963">Cytoplasm</keyword>
<comment type="pathway">
    <text evidence="8">Amino-acid biosynthesis; L-arginine biosynthesis; L-ornithine and N-acetyl-L-glutamate from L-glutamate and N(2)-acetyl-L-ornithine (cyclic): step 1/1.</text>
</comment>
<dbReference type="FunFam" id="3.10.20.340:FF:000003">
    <property type="entry name" value="Arginine biosynthesis bifunctional protein ArgJ"/>
    <property type="match status" value="1"/>
</dbReference>
<evidence type="ECO:0000256" key="3">
    <source>
        <dbReference type="ARBA" id="ARBA00011475"/>
    </source>
</evidence>
<comment type="pathway">
    <text evidence="8">Amino-acid biosynthesis; L-arginine biosynthesis; N(2)-acetyl-L-ornithine from L-glutamate: step 1/4.</text>
</comment>
<feature type="binding site" evidence="8">
    <location>
        <position position="173"/>
    </location>
    <ligand>
        <name>substrate</name>
    </ligand>
</feature>
<keyword evidence="7 8" id="KW-0012">Acyltransferase</keyword>
<name>A0A1X7P9T7_9MICO</name>
<keyword evidence="8" id="KW-0511">Multifunctional enzyme</keyword>
<sequence length="388" mass="39841">MSVTAAAGFEAAGVVAGLKSTGARDIALLRNLGPLQNAAAVFTSNRCKANPVLWSEQVIRDGVVSAIVLNSGGANCYTGAAGFQVTHSTAELVGELLEVSAGDVLVCSTGLIGDQLDLGRITSGVREAAASLAGATGPDDGEAAARAIMTTDTVPKQAVVRHEQGWSIGGMAKGAGMLAPGLATMLVVITTDAALDSAELDAALRAATRVTFDRLDSDGCMSTNDTVALLASGASGVRPEVDAFADALTEVCRDLTLQLQADAEGAAHDVAIRVVHAASEDEAVVVARAVSRSNLFKAAIFGNDPNWGRVLAAVGTTDAEFDPYGIDVAMNGVQVCRAGEPHESRDLVDLAPRKVSVDIDLHAGDATATIWTNDLTHDYVHENSAYSS</sequence>
<dbReference type="CDD" id="cd02152">
    <property type="entry name" value="OAT"/>
    <property type="match status" value="1"/>
</dbReference>
<feature type="binding site" evidence="8">
    <location>
        <position position="383"/>
    </location>
    <ligand>
        <name>substrate</name>
    </ligand>
</feature>
<protein>
    <recommendedName>
        <fullName evidence="8">Arginine biosynthesis bifunctional protein ArgJ</fullName>
    </recommendedName>
    <domain>
        <recommendedName>
            <fullName evidence="8">Glutamate N-acetyltransferase</fullName>
            <ecNumber evidence="8">2.3.1.35</ecNumber>
        </recommendedName>
        <alternativeName>
            <fullName evidence="8">Ornithine acetyltransferase</fullName>
            <shortName evidence="8">OATase</shortName>
        </alternativeName>
        <alternativeName>
            <fullName evidence="8">Ornithine transacetylase</fullName>
        </alternativeName>
    </domain>
    <domain>
        <recommendedName>
            <fullName evidence="8">Amino-acid acetyltransferase</fullName>
            <ecNumber evidence="8">2.3.1.1</ecNumber>
        </recommendedName>
        <alternativeName>
            <fullName evidence="8">N-acetylglutamate synthase</fullName>
            <shortName evidence="8">AGSase</shortName>
        </alternativeName>
    </domain>
    <component>
        <recommendedName>
            <fullName evidence="8">Arginine biosynthesis bifunctional protein ArgJ alpha chain</fullName>
        </recommendedName>
    </component>
    <component>
        <recommendedName>
            <fullName evidence="8">Arginine biosynthesis bifunctional protein ArgJ beta chain</fullName>
        </recommendedName>
    </component>
</protein>
<feature type="binding site" evidence="8">
    <location>
        <position position="184"/>
    </location>
    <ligand>
        <name>substrate</name>
    </ligand>
</feature>
<keyword evidence="6 8" id="KW-0068">Autocatalytic cleavage</keyword>
<proteinExistence type="inferred from homology"/>
<dbReference type="Proteomes" id="UP000193711">
    <property type="component" value="Unassembled WGS sequence"/>
</dbReference>
<dbReference type="GO" id="GO:0005737">
    <property type="term" value="C:cytoplasm"/>
    <property type="evidence" value="ECO:0007669"/>
    <property type="project" value="UniProtKB-SubCell"/>
</dbReference>
<feature type="site" description="Cleavage; by autolysis" evidence="8">
    <location>
        <begin position="183"/>
        <end position="184"/>
    </location>
</feature>
<evidence type="ECO:0000256" key="5">
    <source>
        <dbReference type="ARBA" id="ARBA00022679"/>
    </source>
</evidence>
<dbReference type="HAMAP" id="MF_01106">
    <property type="entry name" value="ArgJ"/>
    <property type="match status" value="1"/>
</dbReference>
<dbReference type="OrthoDB" id="9804242at2"/>
<dbReference type="UniPathway" id="UPA00068">
    <property type="reaction ID" value="UER00106"/>
</dbReference>
<reference evidence="10" key="1">
    <citation type="submission" date="2017-04" db="EMBL/GenBank/DDBJ databases">
        <authorList>
            <person name="Varghese N."/>
            <person name="Submissions S."/>
        </authorList>
    </citation>
    <scope>NUCLEOTIDE SEQUENCE [LARGE SCALE GENOMIC DNA]</scope>
    <source>
        <strain evidence="10">VKM Ac-2121</strain>
    </source>
</reference>